<dbReference type="RefSeq" id="WP_311707886.1">
    <property type="nucleotide sequence ID" value="NZ_JAVREL010000023.1"/>
</dbReference>
<feature type="compositionally biased region" description="Basic and acidic residues" evidence="1">
    <location>
        <begin position="40"/>
        <end position="51"/>
    </location>
</feature>
<evidence type="ECO:0000313" key="2">
    <source>
        <dbReference type="EMBL" id="MDT0346769.1"/>
    </source>
</evidence>
<dbReference type="Pfam" id="PF05133">
    <property type="entry name" value="SPP1_portal"/>
    <property type="match status" value="1"/>
</dbReference>
<gene>
    <name evidence="2" type="ORF">RM590_29920</name>
</gene>
<organism evidence="2 3">
    <name type="scientific">Streptomyces litchfieldiae</name>
    <dbReference type="NCBI Taxonomy" id="3075543"/>
    <lineage>
        <taxon>Bacteria</taxon>
        <taxon>Bacillati</taxon>
        <taxon>Actinomycetota</taxon>
        <taxon>Actinomycetes</taxon>
        <taxon>Kitasatosporales</taxon>
        <taxon>Streptomycetaceae</taxon>
        <taxon>Streptomyces</taxon>
    </lineage>
</organism>
<protein>
    <submittedName>
        <fullName evidence="2">Phage portal protein</fullName>
    </submittedName>
</protein>
<dbReference type="Proteomes" id="UP001183246">
    <property type="component" value="Unassembled WGS sequence"/>
</dbReference>
<keyword evidence="3" id="KW-1185">Reference proteome</keyword>
<dbReference type="EMBL" id="JAVREL010000023">
    <property type="protein sequence ID" value="MDT0346769.1"/>
    <property type="molecule type" value="Genomic_DNA"/>
</dbReference>
<name>A0ABU2N0C1_9ACTN</name>
<sequence length="492" mass="53901">MPLPDNGTPWPPPAFAPEYRDMRRDDAWYAGDRRRLAEAYAREPHRADGRRRLWGRRPPQPGHRDERLHIPLPADIAHASAALLFSEPPTFTVADPGAQARLDELADAGGVANTLLEAAEIAAALGGAFLRVTWDAELAPRPLLTSVHPDAAVPEFRFGVLSAVTCWRELSSDSATVWRHLERHEPGAILHGLYQGDRDRLGVRVPLTDHPDVAELADSLTTGDTITTGIDQLTAAYVPNIRPNRKRRGSPLGRSDYQGTHDLFDALDTTWSSWLRDIRLARARLIVPAGYLTDNGPGRGATWDDDREVWQALNIPPTETGGAGITLSQFAIRVEEHRATAEALTRQAVESAGYSAATFGLGSEGGPAVTATEVTARERRSMITRDVKARYWSPALADMLQVMLRLDRVLGFSRVAAEERPRIRFGDAVSEDPRATAETLSLLAQAQAASVATRVRLLHPEWDDTAVAEEVERIQVETGATVPDPMQADALP</sequence>
<evidence type="ECO:0000313" key="3">
    <source>
        <dbReference type="Proteomes" id="UP001183246"/>
    </source>
</evidence>
<evidence type="ECO:0000256" key="1">
    <source>
        <dbReference type="SAM" id="MobiDB-lite"/>
    </source>
</evidence>
<comment type="caution">
    <text evidence="2">The sequence shown here is derived from an EMBL/GenBank/DDBJ whole genome shotgun (WGS) entry which is preliminary data.</text>
</comment>
<feature type="region of interest" description="Disordered" evidence="1">
    <location>
        <begin position="40"/>
        <end position="67"/>
    </location>
</feature>
<reference evidence="3" key="1">
    <citation type="submission" date="2023-07" db="EMBL/GenBank/DDBJ databases">
        <title>30 novel species of actinomycetes from the DSMZ collection.</title>
        <authorList>
            <person name="Nouioui I."/>
        </authorList>
    </citation>
    <scope>NUCLEOTIDE SEQUENCE [LARGE SCALE GENOMIC DNA]</scope>
    <source>
        <strain evidence="3">DSM 44938</strain>
    </source>
</reference>
<dbReference type="InterPro" id="IPR021145">
    <property type="entry name" value="Portal_protein_SPP1_Gp6-like"/>
</dbReference>
<accession>A0ABU2N0C1</accession>
<proteinExistence type="predicted"/>